<gene>
    <name evidence="2" type="ORF">HAX54_051149</name>
</gene>
<evidence type="ECO:0000313" key="3">
    <source>
        <dbReference type="Proteomes" id="UP000823775"/>
    </source>
</evidence>
<feature type="region of interest" description="Disordered" evidence="1">
    <location>
        <begin position="110"/>
        <end position="133"/>
    </location>
</feature>
<protein>
    <submittedName>
        <fullName evidence="2">Uncharacterized protein</fullName>
    </submittedName>
</protein>
<organism evidence="2 3">
    <name type="scientific">Datura stramonium</name>
    <name type="common">Jimsonweed</name>
    <name type="synonym">Common thornapple</name>
    <dbReference type="NCBI Taxonomy" id="4076"/>
    <lineage>
        <taxon>Eukaryota</taxon>
        <taxon>Viridiplantae</taxon>
        <taxon>Streptophyta</taxon>
        <taxon>Embryophyta</taxon>
        <taxon>Tracheophyta</taxon>
        <taxon>Spermatophyta</taxon>
        <taxon>Magnoliopsida</taxon>
        <taxon>eudicotyledons</taxon>
        <taxon>Gunneridae</taxon>
        <taxon>Pentapetalae</taxon>
        <taxon>asterids</taxon>
        <taxon>lamiids</taxon>
        <taxon>Solanales</taxon>
        <taxon>Solanaceae</taxon>
        <taxon>Solanoideae</taxon>
        <taxon>Datureae</taxon>
        <taxon>Datura</taxon>
    </lineage>
</organism>
<accession>A0ABS8SXC7</accession>
<evidence type="ECO:0000256" key="1">
    <source>
        <dbReference type="SAM" id="MobiDB-lite"/>
    </source>
</evidence>
<dbReference type="Gene3D" id="1.10.260.100">
    <property type="match status" value="1"/>
</dbReference>
<keyword evidence="3" id="KW-1185">Reference proteome</keyword>
<comment type="caution">
    <text evidence="2">The sequence shown here is derived from an EMBL/GenBank/DDBJ whole genome shotgun (WGS) entry which is preliminary data.</text>
</comment>
<evidence type="ECO:0000313" key="2">
    <source>
        <dbReference type="EMBL" id="MCD7463685.1"/>
    </source>
</evidence>
<name>A0ABS8SXC7_DATST</name>
<sequence>MKNPANLAKHQANPKVAPIIAKMMSKFAGPKINSSLASSMAKTNIGLGNGPDDKEIGEAQIDETRELHVRRQEAIFSLTRPKNRLSEYSKFIAVVFHFLGSPSPIFIRPLSNTANNPPGKRSSPVDILDPSVT</sequence>
<feature type="non-terminal residue" evidence="2">
    <location>
        <position position="1"/>
    </location>
</feature>
<dbReference type="Proteomes" id="UP000823775">
    <property type="component" value="Unassembled WGS sequence"/>
</dbReference>
<reference evidence="2 3" key="1">
    <citation type="journal article" date="2021" name="BMC Genomics">
        <title>Datura genome reveals duplications of psychoactive alkaloid biosynthetic genes and high mutation rate following tissue culture.</title>
        <authorList>
            <person name="Rajewski A."/>
            <person name="Carter-House D."/>
            <person name="Stajich J."/>
            <person name="Litt A."/>
        </authorList>
    </citation>
    <scope>NUCLEOTIDE SEQUENCE [LARGE SCALE GENOMIC DNA]</scope>
    <source>
        <strain evidence="2">AR-01</strain>
    </source>
</reference>
<dbReference type="EMBL" id="JACEIK010000905">
    <property type="protein sequence ID" value="MCD7463685.1"/>
    <property type="molecule type" value="Genomic_DNA"/>
</dbReference>
<proteinExistence type="predicted"/>